<organism evidence="1 2">
    <name type="scientific">Panagrolaimus sp. PS1159</name>
    <dbReference type="NCBI Taxonomy" id="55785"/>
    <lineage>
        <taxon>Eukaryota</taxon>
        <taxon>Metazoa</taxon>
        <taxon>Ecdysozoa</taxon>
        <taxon>Nematoda</taxon>
        <taxon>Chromadorea</taxon>
        <taxon>Rhabditida</taxon>
        <taxon>Tylenchina</taxon>
        <taxon>Panagrolaimomorpha</taxon>
        <taxon>Panagrolaimoidea</taxon>
        <taxon>Panagrolaimidae</taxon>
        <taxon>Panagrolaimus</taxon>
    </lineage>
</organism>
<proteinExistence type="predicted"/>
<accession>A0AC35F7P3</accession>
<evidence type="ECO:0000313" key="2">
    <source>
        <dbReference type="WBParaSite" id="PS1159_v2.g13954.t1"/>
    </source>
</evidence>
<evidence type="ECO:0000313" key="1">
    <source>
        <dbReference type="Proteomes" id="UP000887580"/>
    </source>
</evidence>
<dbReference type="Proteomes" id="UP000887580">
    <property type="component" value="Unplaced"/>
</dbReference>
<reference evidence="2" key="1">
    <citation type="submission" date="2022-11" db="UniProtKB">
        <authorList>
            <consortium name="WormBaseParasite"/>
        </authorList>
    </citation>
    <scope>IDENTIFICATION</scope>
</reference>
<name>A0AC35F7P3_9BILA</name>
<dbReference type="WBParaSite" id="PS1159_v2.g13954.t1">
    <property type="protein sequence ID" value="PS1159_v2.g13954.t1"/>
    <property type="gene ID" value="PS1159_v2.g13954"/>
</dbReference>
<protein>
    <submittedName>
        <fullName evidence="2">Uncharacterized protein</fullName>
    </submittedName>
</protein>
<sequence>MQAETLDQNVSNSTPELAEPVTADTADGMETKESVENITENSSNVVGNDAAAAPNLIADENALQFDLNAEFLQQQQILYQQLTGAFQNDPNTITIRQQQEALSKFSINKSSKSEAVEGDKKESEEQKPKASVHKPSETPPQNVKPSEKPEPLPRTSQPPSSKNYGRFAALMEAFRSNDKNRQSEAVYELAELLLMGNEETLPDLPIREIVALLHALLKKENNLALVSFGLNIKVGAKFLRQIITTQTRI</sequence>